<dbReference type="InterPro" id="IPR038726">
    <property type="entry name" value="PDDEXK_AddAB-type"/>
</dbReference>
<feature type="non-terminal residue" evidence="2">
    <location>
        <position position="198"/>
    </location>
</feature>
<accession>A0A0F8ZIM0</accession>
<sequence length="198" mass="21998">MTQRCNETKCFCQPSKAYPEWKREIHVVEEGHAEPLVGWTVPLKKEDTVTVSRIVPRFPVVPGEVHVFDGKEDVASWVGPVKVTPKVLVVDNSVLESWSVCEYKTYLRYLRNLVPGTTSDALSYGSAIHEAMAAYYRAGMNPGSDACIPILTDVLLCVHDTDAIERWFSTHSEHIVECKQCTSIASFLVTANAADSPL</sequence>
<reference evidence="2" key="1">
    <citation type="journal article" date="2015" name="Nature">
        <title>Complex archaea that bridge the gap between prokaryotes and eukaryotes.</title>
        <authorList>
            <person name="Spang A."/>
            <person name="Saw J.H."/>
            <person name="Jorgensen S.L."/>
            <person name="Zaremba-Niedzwiedzka K."/>
            <person name="Martijn J."/>
            <person name="Lind A.E."/>
            <person name="van Eijk R."/>
            <person name="Schleper C."/>
            <person name="Guy L."/>
            <person name="Ettema T.J."/>
        </authorList>
    </citation>
    <scope>NUCLEOTIDE SEQUENCE</scope>
</reference>
<dbReference type="EMBL" id="LAZR01047686">
    <property type="protein sequence ID" value="KKK93648.1"/>
    <property type="molecule type" value="Genomic_DNA"/>
</dbReference>
<proteinExistence type="predicted"/>
<name>A0A0F8ZIM0_9ZZZZ</name>
<evidence type="ECO:0000259" key="1">
    <source>
        <dbReference type="Pfam" id="PF12705"/>
    </source>
</evidence>
<dbReference type="AlphaFoldDB" id="A0A0F8ZIM0"/>
<organism evidence="2">
    <name type="scientific">marine sediment metagenome</name>
    <dbReference type="NCBI Taxonomy" id="412755"/>
    <lineage>
        <taxon>unclassified sequences</taxon>
        <taxon>metagenomes</taxon>
        <taxon>ecological metagenomes</taxon>
    </lineage>
</organism>
<evidence type="ECO:0000313" key="2">
    <source>
        <dbReference type="EMBL" id="KKK93648.1"/>
    </source>
</evidence>
<gene>
    <name evidence="2" type="ORF">LCGC14_2690810</name>
</gene>
<dbReference type="Pfam" id="PF12705">
    <property type="entry name" value="PDDEXK_1"/>
    <property type="match status" value="1"/>
</dbReference>
<feature type="domain" description="PD-(D/E)XK endonuclease-like" evidence="1">
    <location>
        <begin position="93"/>
        <end position="175"/>
    </location>
</feature>
<protein>
    <recommendedName>
        <fullName evidence="1">PD-(D/E)XK endonuclease-like domain-containing protein</fullName>
    </recommendedName>
</protein>
<comment type="caution">
    <text evidence="2">The sequence shown here is derived from an EMBL/GenBank/DDBJ whole genome shotgun (WGS) entry which is preliminary data.</text>
</comment>